<proteinExistence type="predicted"/>
<dbReference type="AlphaFoldDB" id="A0A1X7PJ82"/>
<keyword evidence="4" id="KW-1185">Reference proteome</keyword>
<gene>
    <name evidence="3" type="ORF">SAMN02982922_4435</name>
</gene>
<evidence type="ECO:0000256" key="1">
    <source>
        <dbReference type="SAM" id="Phobius"/>
    </source>
</evidence>
<feature type="transmembrane region" description="Helical" evidence="1">
    <location>
        <begin position="42"/>
        <end position="63"/>
    </location>
</feature>
<evidence type="ECO:0000313" key="3">
    <source>
        <dbReference type="EMBL" id="SMH51470.1"/>
    </source>
</evidence>
<organism evidence="3 4">
    <name type="scientific">Mesorhizobium australicum</name>
    <dbReference type="NCBI Taxonomy" id="536018"/>
    <lineage>
        <taxon>Bacteria</taxon>
        <taxon>Pseudomonadati</taxon>
        <taxon>Pseudomonadota</taxon>
        <taxon>Alphaproteobacteria</taxon>
        <taxon>Hyphomicrobiales</taxon>
        <taxon>Phyllobacteriaceae</taxon>
        <taxon>Mesorhizobium</taxon>
    </lineage>
</organism>
<keyword evidence="1" id="KW-0812">Transmembrane</keyword>
<accession>A0A1X7PJ82</accession>
<protein>
    <submittedName>
        <fullName evidence="3">PH domain-containing protein</fullName>
    </submittedName>
</protein>
<keyword evidence="1" id="KW-1133">Transmembrane helix</keyword>
<sequence length="196" mass="20837">MRKSAYSCGHKRVIVIRGIMRGANDNAEHTGSGPFTASARSLVLPILVVTALYGLPLMALLVSGWGDGALARLCILALSLSLPFLIAYAVLRRATARIDVMPHTLLLHPGFPRTGQYVVPYSVIRGVRVRRGLGGRLAQSATLVVDLAGGTPFAVSDLADAEAARAAILDRLEQRRPAPSIEIPAESAEIPRIRAG</sequence>
<feature type="transmembrane region" description="Helical" evidence="1">
    <location>
        <begin position="69"/>
        <end position="91"/>
    </location>
</feature>
<dbReference type="Pfam" id="PF03703">
    <property type="entry name" value="bPH_2"/>
    <property type="match status" value="1"/>
</dbReference>
<dbReference type="EMBL" id="FXBL01000004">
    <property type="protein sequence ID" value="SMH51470.1"/>
    <property type="molecule type" value="Genomic_DNA"/>
</dbReference>
<dbReference type="Proteomes" id="UP000193083">
    <property type="component" value="Unassembled WGS sequence"/>
</dbReference>
<dbReference type="InterPro" id="IPR005182">
    <property type="entry name" value="YdbS-like_PH"/>
</dbReference>
<evidence type="ECO:0000259" key="2">
    <source>
        <dbReference type="Pfam" id="PF03703"/>
    </source>
</evidence>
<feature type="domain" description="YdbS-like PH" evidence="2">
    <location>
        <begin position="102"/>
        <end position="167"/>
    </location>
</feature>
<reference evidence="3 4" key="1">
    <citation type="submission" date="2017-04" db="EMBL/GenBank/DDBJ databases">
        <authorList>
            <person name="Afonso C.L."/>
            <person name="Miller P.J."/>
            <person name="Scott M.A."/>
            <person name="Spackman E."/>
            <person name="Goraichik I."/>
            <person name="Dimitrov K.M."/>
            <person name="Suarez D.L."/>
            <person name="Swayne D.E."/>
        </authorList>
    </citation>
    <scope>NUCLEOTIDE SEQUENCE [LARGE SCALE GENOMIC DNA]</scope>
    <source>
        <strain evidence="3 4">B5P</strain>
    </source>
</reference>
<name>A0A1X7PJ82_9HYPH</name>
<keyword evidence="1" id="KW-0472">Membrane</keyword>
<evidence type="ECO:0000313" key="4">
    <source>
        <dbReference type="Proteomes" id="UP000193083"/>
    </source>
</evidence>